<dbReference type="Proteomes" id="UP000240505">
    <property type="component" value="Chromosome"/>
</dbReference>
<protein>
    <submittedName>
        <fullName evidence="3">DUF2807 domain-containing protein</fullName>
    </submittedName>
</protein>
<feature type="domain" description="Putative auto-transporter adhesin head GIN" evidence="2">
    <location>
        <begin position="41"/>
        <end position="239"/>
    </location>
</feature>
<dbReference type="AlphaFoldDB" id="A0A2R4CH11"/>
<dbReference type="InterPro" id="IPR021255">
    <property type="entry name" value="DUF2807"/>
</dbReference>
<name>A0A2R4CH11_9BURK</name>
<keyword evidence="1" id="KW-0732">Signal</keyword>
<evidence type="ECO:0000256" key="1">
    <source>
        <dbReference type="SAM" id="SignalP"/>
    </source>
</evidence>
<evidence type="ECO:0000259" key="2">
    <source>
        <dbReference type="Pfam" id="PF10988"/>
    </source>
</evidence>
<feature type="signal peptide" evidence="1">
    <location>
        <begin position="1"/>
        <end position="25"/>
    </location>
</feature>
<reference evidence="3 4" key="1">
    <citation type="submission" date="2018-03" db="EMBL/GenBank/DDBJ databases">
        <title>Massilia armeniaca sp. nov., isolated from desert soil.</title>
        <authorList>
            <person name="Huang H."/>
            <person name="Ren M."/>
        </authorList>
    </citation>
    <scope>NUCLEOTIDE SEQUENCE [LARGE SCALE GENOMIC DNA]</scope>
    <source>
        <strain evidence="3 4">ZMN-3</strain>
    </source>
</reference>
<evidence type="ECO:0000313" key="3">
    <source>
        <dbReference type="EMBL" id="AVR98949.1"/>
    </source>
</evidence>
<dbReference type="Pfam" id="PF10988">
    <property type="entry name" value="DUF2807"/>
    <property type="match status" value="1"/>
</dbReference>
<dbReference type="EMBL" id="CP028324">
    <property type="protein sequence ID" value="AVR98949.1"/>
    <property type="molecule type" value="Genomic_DNA"/>
</dbReference>
<proteinExistence type="predicted"/>
<organism evidence="3 4">
    <name type="scientific">Pseudoduganella armeniaca</name>
    <dbReference type="NCBI Taxonomy" id="2072590"/>
    <lineage>
        <taxon>Bacteria</taxon>
        <taxon>Pseudomonadati</taxon>
        <taxon>Pseudomonadota</taxon>
        <taxon>Betaproteobacteria</taxon>
        <taxon>Burkholderiales</taxon>
        <taxon>Oxalobacteraceae</taxon>
        <taxon>Telluria group</taxon>
        <taxon>Pseudoduganella</taxon>
    </lineage>
</organism>
<evidence type="ECO:0000313" key="4">
    <source>
        <dbReference type="Proteomes" id="UP000240505"/>
    </source>
</evidence>
<gene>
    <name evidence="3" type="ORF">C9I28_27490</name>
</gene>
<sequence length="255" mass="26097">MQKFVNATMLAVALCAAGAAGTAQAQDNASETRAVDARAVKVVLDGVIDLQLRQGASAALTISGDKRYLPKVVVTQSGDTLRIGTDLKGIQMSRPNLRAELTLPNLAEVVSAGVGSADVQGFKGEQLRVALDGAGAVRLAGQYRNLDAHLNGAGSMTINAGNAERVDLNLRGAGQMVVSGQSRDLHAHLGGAGSLDAQQLQADSVNLDMTGLGGASVYAKSAANLRLSGLGSATVYGKPATRNASARGLGHVKWQ</sequence>
<dbReference type="Gene3D" id="2.160.20.120">
    <property type="match status" value="1"/>
</dbReference>
<dbReference type="KEGG" id="masz:C9I28_27490"/>
<dbReference type="RefSeq" id="WP_107144273.1">
    <property type="nucleotide sequence ID" value="NZ_CP028324.1"/>
</dbReference>
<feature type="chain" id="PRO_5015321415" evidence="1">
    <location>
        <begin position="26"/>
        <end position="255"/>
    </location>
</feature>
<keyword evidence="4" id="KW-1185">Reference proteome</keyword>
<accession>A0A2R4CH11</accession>
<dbReference type="OrthoDB" id="8706990at2"/>